<sequence>MNHTTRPPAGSDNANTHGADTTRTGGQPWQRLLDDITALGVSRGFTNAPPPTDDDLRTWARHLGDTALGTVLDDAQLAELRAAYDDGRQPSTIDLDEVALLVRQAGHETVVEQAGGNNAVLYAGRRYIGPEGWARWSVAAGPGWFRGPGQTRPAADTTDFAIGPDDGDDWQLTVPTGASAAGLADVIVAVITDVDAQQERFVRAAASARDAMWQAFAAAYPEAINGDLAPGEDHALVRASNEVFGRWLRHNLPHDIPTHLAHLSGVSTADGR</sequence>
<dbReference type="AlphaFoldDB" id="A0A8J3VRF1"/>
<dbReference type="Proteomes" id="UP000642748">
    <property type="component" value="Unassembled WGS sequence"/>
</dbReference>
<dbReference type="EMBL" id="BONZ01000039">
    <property type="protein sequence ID" value="GIH16120.1"/>
    <property type="molecule type" value="Genomic_DNA"/>
</dbReference>
<comment type="caution">
    <text evidence="2">The sequence shown here is derived from an EMBL/GenBank/DDBJ whole genome shotgun (WGS) entry which is preliminary data.</text>
</comment>
<organism evidence="2 3">
    <name type="scientific">Rugosimonospora africana</name>
    <dbReference type="NCBI Taxonomy" id="556532"/>
    <lineage>
        <taxon>Bacteria</taxon>
        <taxon>Bacillati</taxon>
        <taxon>Actinomycetota</taxon>
        <taxon>Actinomycetes</taxon>
        <taxon>Micromonosporales</taxon>
        <taxon>Micromonosporaceae</taxon>
        <taxon>Rugosimonospora</taxon>
    </lineage>
</organism>
<keyword evidence="3" id="KW-1185">Reference proteome</keyword>
<name>A0A8J3VRF1_9ACTN</name>
<evidence type="ECO:0000313" key="3">
    <source>
        <dbReference type="Proteomes" id="UP000642748"/>
    </source>
</evidence>
<feature type="compositionally biased region" description="Polar residues" evidence="1">
    <location>
        <begin position="12"/>
        <end position="27"/>
    </location>
</feature>
<feature type="region of interest" description="Disordered" evidence="1">
    <location>
        <begin position="1"/>
        <end position="28"/>
    </location>
</feature>
<protein>
    <submittedName>
        <fullName evidence="2">Uncharacterized protein</fullName>
    </submittedName>
</protein>
<gene>
    <name evidence="2" type="ORF">Raf01_42920</name>
</gene>
<dbReference type="RefSeq" id="WP_203919708.1">
    <property type="nucleotide sequence ID" value="NZ_BONZ01000039.1"/>
</dbReference>
<evidence type="ECO:0000313" key="2">
    <source>
        <dbReference type="EMBL" id="GIH16120.1"/>
    </source>
</evidence>
<accession>A0A8J3VRF1</accession>
<proteinExistence type="predicted"/>
<evidence type="ECO:0000256" key="1">
    <source>
        <dbReference type="SAM" id="MobiDB-lite"/>
    </source>
</evidence>
<reference evidence="2" key="1">
    <citation type="submission" date="2021-01" db="EMBL/GenBank/DDBJ databases">
        <title>Whole genome shotgun sequence of Rugosimonospora africana NBRC 104875.</title>
        <authorList>
            <person name="Komaki H."/>
            <person name="Tamura T."/>
        </authorList>
    </citation>
    <scope>NUCLEOTIDE SEQUENCE</scope>
    <source>
        <strain evidence="2">NBRC 104875</strain>
    </source>
</reference>